<reference evidence="2" key="1">
    <citation type="submission" date="2022-07" db="EMBL/GenBank/DDBJ databases">
        <title>Genome Sequence of Xylaria arbuscula.</title>
        <authorList>
            <person name="Buettner E."/>
        </authorList>
    </citation>
    <scope>NUCLEOTIDE SEQUENCE</scope>
    <source>
        <strain evidence="2">VT107</strain>
    </source>
</reference>
<comment type="caution">
    <text evidence="2">The sequence shown here is derived from an EMBL/GenBank/DDBJ whole genome shotgun (WGS) entry which is preliminary data.</text>
</comment>
<accession>A0A9W8TLH4</accession>
<keyword evidence="3" id="KW-1185">Reference proteome</keyword>
<dbReference type="VEuPathDB" id="FungiDB:F4678DRAFT_485606"/>
<proteinExistence type="predicted"/>
<sequence>MSGFNPRPYQKRTESQSQSTAPAQSSGERLDSELSHDSQGNNLRTLALELTEMLEVIQGTVRLLPSAPGYTDYLEVVSSFDNVIVFIGLFRNSLDEARAKHLRNVSSAEARDAYRAVITEANAHISKLQALIRDLQSKLGLPIKTRYSSLRDAFIQSGLASTAD</sequence>
<evidence type="ECO:0000313" key="2">
    <source>
        <dbReference type="EMBL" id="KAJ3572849.1"/>
    </source>
</evidence>
<protein>
    <submittedName>
        <fullName evidence="2">Uncharacterized protein</fullName>
    </submittedName>
</protein>
<dbReference type="EMBL" id="JANPWZ010000731">
    <property type="protein sequence ID" value="KAJ3572849.1"/>
    <property type="molecule type" value="Genomic_DNA"/>
</dbReference>
<name>A0A9W8TLH4_9PEZI</name>
<dbReference type="AlphaFoldDB" id="A0A9W8TLH4"/>
<organism evidence="2 3">
    <name type="scientific">Xylaria arbuscula</name>
    <dbReference type="NCBI Taxonomy" id="114810"/>
    <lineage>
        <taxon>Eukaryota</taxon>
        <taxon>Fungi</taxon>
        <taxon>Dikarya</taxon>
        <taxon>Ascomycota</taxon>
        <taxon>Pezizomycotina</taxon>
        <taxon>Sordariomycetes</taxon>
        <taxon>Xylariomycetidae</taxon>
        <taxon>Xylariales</taxon>
        <taxon>Xylariaceae</taxon>
        <taxon>Xylaria</taxon>
    </lineage>
</organism>
<evidence type="ECO:0000256" key="1">
    <source>
        <dbReference type="SAM" id="MobiDB-lite"/>
    </source>
</evidence>
<dbReference type="Proteomes" id="UP001148614">
    <property type="component" value="Unassembled WGS sequence"/>
</dbReference>
<feature type="region of interest" description="Disordered" evidence="1">
    <location>
        <begin position="1"/>
        <end position="38"/>
    </location>
</feature>
<gene>
    <name evidence="2" type="ORF">NPX13_g4907</name>
</gene>
<feature type="compositionally biased region" description="Low complexity" evidence="1">
    <location>
        <begin position="15"/>
        <end position="26"/>
    </location>
</feature>
<evidence type="ECO:0000313" key="3">
    <source>
        <dbReference type="Proteomes" id="UP001148614"/>
    </source>
</evidence>